<comment type="caution">
    <text evidence="2">The sequence shown here is derived from an EMBL/GenBank/DDBJ whole genome shotgun (WGS) entry which is preliminary data.</text>
</comment>
<gene>
    <name evidence="2" type="ORF">H839_01021</name>
</gene>
<organism evidence="2 3">
    <name type="scientific">Parageobacillus genomosp. 1</name>
    <dbReference type="NCBI Taxonomy" id="1295642"/>
    <lineage>
        <taxon>Bacteria</taxon>
        <taxon>Bacillati</taxon>
        <taxon>Bacillota</taxon>
        <taxon>Bacilli</taxon>
        <taxon>Bacillales</taxon>
        <taxon>Anoxybacillaceae</taxon>
        <taxon>Parageobacillus</taxon>
    </lineage>
</organism>
<dbReference type="Pfam" id="PF03576">
    <property type="entry name" value="Peptidase_S58"/>
    <property type="match status" value="1"/>
</dbReference>
<dbReference type="AlphaFoldDB" id="A0ABC9VHV8"/>
<dbReference type="SUPFAM" id="SSF56266">
    <property type="entry name" value="DmpA/ArgJ-like"/>
    <property type="match status" value="1"/>
</dbReference>
<reference evidence="2 3" key="1">
    <citation type="journal article" date="2014" name="Appl. Microbiol. Biotechnol.">
        <title>Transformable facultative thermophile Geobacillus stearothermophilus NUB3621 as a host strain for metabolic engineering.</title>
        <authorList>
            <person name="Blanchard K."/>
            <person name="Robic S."/>
            <person name="Matsumura I."/>
        </authorList>
    </citation>
    <scope>NUCLEOTIDE SEQUENCE [LARGE SCALE GENOMIC DNA]</scope>
    <source>
        <strain evidence="2 3">NUB3621</strain>
    </source>
</reference>
<dbReference type="RefSeq" id="WP_043903452.1">
    <property type="nucleotide sequence ID" value="NZ_CM002692.1"/>
</dbReference>
<keyword evidence="3" id="KW-1185">Reference proteome</keyword>
<evidence type="ECO:0000313" key="2">
    <source>
        <dbReference type="EMBL" id="EZP78406.1"/>
    </source>
</evidence>
<proteinExistence type="inferred from homology"/>
<name>A0ABC9VHV8_9BACL</name>
<evidence type="ECO:0000256" key="1">
    <source>
        <dbReference type="ARBA" id="ARBA00007068"/>
    </source>
</evidence>
<dbReference type="InterPro" id="IPR016117">
    <property type="entry name" value="ArgJ-like_dom_sf"/>
</dbReference>
<dbReference type="PANTHER" id="PTHR36512">
    <property type="entry name" value="D-AMINOPEPTIDASE"/>
    <property type="match status" value="1"/>
</dbReference>
<protein>
    <submittedName>
        <fullName evidence="2">Peptidase S58 DmpA</fullName>
    </submittedName>
</protein>
<dbReference type="PANTHER" id="PTHR36512:SF3">
    <property type="entry name" value="BLR5678 PROTEIN"/>
    <property type="match status" value="1"/>
</dbReference>
<dbReference type="Gene3D" id="3.60.70.12">
    <property type="entry name" value="L-amino peptidase D-ALA esterase/amidase"/>
    <property type="match status" value="1"/>
</dbReference>
<comment type="similarity">
    <text evidence="1">Belongs to the peptidase S58 family.</text>
</comment>
<dbReference type="Proteomes" id="UP000023566">
    <property type="component" value="Chromosome"/>
</dbReference>
<accession>A0ABC9VHV8</accession>
<sequence>MRKKIRELGIEIGSMETGKHNQITDVPGVKVGHVTLKKELDEKTVIRTGVTAILPHGDNIFLKKVPASCFVLNGFGKTAGLVQVEELGVIESPIMLTNTFSVGTVWQGTLEYLMEQNPEIGDTTSSVNIVVGECNDSYLNTVHFPAIEKEHAKLAIERAVFHVEEGAVGAGTGTMCFGYKGGIGSSSRIICGGNYSVGALVLSNFGKREELRIAQYRKPSFDETEIPAGSIMIIVATNAPLSARQLKRLAKRAAFGLARTGSHIHHGSGDIIIAFSNGYTIHHFSESSYYQLPPLIRDDDPLMNELFQAAIESTEEAILNSLTMAETTTGRNGRIGEGIPYDIFKKGYK</sequence>
<evidence type="ECO:0000313" key="3">
    <source>
        <dbReference type="Proteomes" id="UP000023566"/>
    </source>
</evidence>
<dbReference type="InterPro" id="IPR005321">
    <property type="entry name" value="Peptidase_S58_DmpA"/>
</dbReference>
<dbReference type="EMBL" id="AOTZ01000002">
    <property type="protein sequence ID" value="EZP78406.1"/>
    <property type="molecule type" value="Genomic_DNA"/>
</dbReference>
<dbReference type="CDD" id="cd02253">
    <property type="entry name" value="DmpA"/>
    <property type="match status" value="1"/>
</dbReference>